<accession>A0ABU3X7G8</accession>
<proteinExistence type="predicted"/>
<dbReference type="EMBL" id="JAWJBA010000001">
    <property type="protein sequence ID" value="MDV2683836.1"/>
    <property type="molecule type" value="Genomic_DNA"/>
</dbReference>
<keyword evidence="3" id="KW-1185">Reference proteome</keyword>
<organism evidence="2 3">
    <name type="scientific">Alkalihalophilus lindianensis</name>
    <dbReference type="NCBI Taxonomy" id="1630542"/>
    <lineage>
        <taxon>Bacteria</taxon>
        <taxon>Bacillati</taxon>
        <taxon>Bacillota</taxon>
        <taxon>Bacilli</taxon>
        <taxon>Bacillales</taxon>
        <taxon>Bacillaceae</taxon>
        <taxon>Alkalihalophilus</taxon>
    </lineage>
</organism>
<evidence type="ECO:0000313" key="2">
    <source>
        <dbReference type="EMBL" id="MDV2683836.1"/>
    </source>
</evidence>
<protein>
    <recommendedName>
        <fullName evidence="4">Transposase</fullName>
    </recommendedName>
</protein>
<name>A0ABU3X7G8_9BACI</name>
<dbReference type="RefSeq" id="WP_317121065.1">
    <property type="nucleotide sequence ID" value="NZ_JAWJBA010000001.1"/>
</dbReference>
<dbReference type="Proteomes" id="UP001287282">
    <property type="component" value="Unassembled WGS sequence"/>
</dbReference>
<gene>
    <name evidence="1" type="ORF">RYX56_05195</name>
    <name evidence="2" type="ORF">RYX56_05535</name>
</gene>
<sequence>MRKIYSLEVSSKTSNSIAVFNFKTKKQRELMLNILNDCDTDARLQLINKEVSRNETRQES</sequence>
<reference evidence="2 3" key="1">
    <citation type="submission" date="2023-10" db="EMBL/GenBank/DDBJ databases">
        <title>Screening of Alkalihalobacillus lindianensis BZ-TG-R113 and Its Alleviation of Salt Stress on Rapeseed Growth.</title>
        <authorList>
            <person name="Zhao B."/>
            <person name="Guo T."/>
        </authorList>
    </citation>
    <scope>NUCLEOTIDE SEQUENCE [LARGE SCALE GENOMIC DNA]</scope>
    <source>
        <strain evidence="2 3">BZ-TG-R113</strain>
    </source>
</reference>
<evidence type="ECO:0008006" key="4">
    <source>
        <dbReference type="Google" id="ProtNLM"/>
    </source>
</evidence>
<evidence type="ECO:0000313" key="3">
    <source>
        <dbReference type="Proteomes" id="UP001287282"/>
    </source>
</evidence>
<comment type="caution">
    <text evidence="2">The sequence shown here is derived from an EMBL/GenBank/DDBJ whole genome shotgun (WGS) entry which is preliminary data.</text>
</comment>
<evidence type="ECO:0000313" key="1">
    <source>
        <dbReference type="EMBL" id="MDV2683770.1"/>
    </source>
</evidence>
<dbReference type="EMBL" id="JAWJBA010000001">
    <property type="protein sequence ID" value="MDV2683770.1"/>
    <property type="molecule type" value="Genomic_DNA"/>
</dbReference>